<accession>A0A7W8X9Q4</accession>
<keyword evidence="2" id="KW-1185">Reference proteome</keyword>
<dbReference type="RefSeq" id="WP_018325022.1">
    <property type="nucleotide sequence ID" value="NZ_JACHBK010000005.1"/>
</dbReference>
<dbReference type="EMBL" id="JACHBK010000005">
    <property type="protein sequence ID" value="MBB5535848.1"/>
    <property type="molecule type" value="Genomic_DNA"/>
</dbReference>
<evidence type="ECO:0000313" key="1">
    <source>
        <dbReference type="EMBL" id="MBB5535848.1"/>
    </source>
</evidence>
<sequence length="49" mass="5314">MVDIVGRELKIHAVEAFSGAALIAIKAFHPAMEVRVLAPVVEFRRIANG</sequence>
<proteinExistence type="predicted"/>
<reference evidence="1 2" key="1">
    <citation type="submission" date="2020-08" db="EMBL/GenBank/DDBJ databases">
        <title>Genomic Encyclopedia of Type Strains, Phase IV (KMG-V): Genome sequencing to study the core and pangenomes of soil and plant-associated prokaryotes.</title>
        <authorList>
            <person name="Whitman W."/>
        </authorList>
    </citation>
    <scope>NUCLEOTIDE SEQUENCE [LARGE SCALE GENOMIC DNA]</scope>
    <source>
        <strain evidence="1 2">SEMIA 4084</strain>
    </source>
</reference>
<evidence type="ECO:0000313" key="2">
    <source>
        <dbReference type="Proteomes" id="UP000585507"/>
    </source>
</evidence>
<dbReference type="Proteomes" id="UP000585507">
    <property type="component" value="Unassembled WGS sequence"/>
</dbReference>
<name>A0A7W8X9Q4_9HYPH</name>
<gene>
    <name evidence="1" type="ORF">GGD55_002552</name>
</gene>
<comment type="caution">
    <text evidence="1">The sequence shown here is derived from an EMBL/GenBank/DDBJ whole genome shotgun (WGS) entry which is preliminary data.</text>
</comment>
<dbReference type="AlphaFoldDB" id="A0A7W8X9Q4"/>
<protein>
    <submittedName>
        <fullName evidence="1">Uncharacterized protein</fullName>
    </submittedName>
</protein>
<organism evidence="1 2">
    <name type="scientific">Rhizobium giardinii</name>
    <dbReference type="NCBI Taxonomy" id="56731"/>
    <lineage>
        <taxon>Bacteria</taxon>
        <taxon>Pseudomonadati</taxon>
        <taxon>Pseudomonadota</taxon>
        <taxon>Alphaproteobacteria</taxon>
        <taxon>Hyphomicrobiales</taxon>
        <taxon>Rhizobiaceae</taxon>
        <taxon>Rhizobium/Agrobacterium group</taxon>
        <taxon>Rhizobium</taxon>
    </lineage>
</organism>